<proteinExistence type="inferred from homology"/>
<organism evidence="8">
    <name type="scientific">uncultured Caudovirales phage</name>
    <dbReference type="NCBI Taxonomy" id="2100421"/>
    <lineage>
        <taxon>Viruses</taxon>
        <taxon>Duplodnaviria</taxon>
        <taxon>Heunggongvirae</taxon>
        <taxon>Uroviricota</taxon>
        <taxon>Caudoviricetes</taxon>
        <taxon>Peduoviridae</taxon>
        <taxon>Maltschvirus</taxon>
        <taxon>Maltschvirus maltsch</taxon>
    </lineage>
</organism>
<dbReference type="Pfam" id="PF04055">
    <property type="entry name" value="Radical_SAM"/>
    <property type="match status" value="1"/>
</dbReference>
<evidence type="ECO:0000256" key="4">
    <source>
        <dbReference type="ARBA" id="ARBA00023004"/>
    </source>
</evidence>
<dbReference type="EMBL" id="LR798464">
    <property type="protein sequence ID" value="CAB5238727.1"/>
    <property type="molecule type" value="Genomic_DNA"/>
</dbReference>
<protein>
    <submittedName>
        <fullName evidence="8">4Fe4S-binding SPASM domain</fullName>
    </submittedName>
</protein>
<dbReference type="CDD" id="cd01335">
    <property type="entry name" value="Radical_SAM"/>
    <property type="match status" value="1"/>
</dbReference>
<dbReference type="GO" id="GO:0016491">
    <property type="term" value="F:oxidoreductase activity"/>
    <property type="evidence" value="ECO:0007669"/>
    <property type="project" value="InterPro"/>
</dbReference>
<dbReference type="InterPro" id="IPR013785">
    <property type="entry name" value="Aldolase_TIM"/>
</dbReference>
<evidence type="ECO:0000256" key="2">
    <source>
        <dbReference type="ARBA" id="ARBA00022691"/>
    </source>
</evidence>
<dbReference type="InterPro" id="IPR023867">
    <property type="entry name" value="Sulphatase_maturase_rSAM"/>
</dbReference>
<evidence type="ECO:0000256" key="6">
    <source>
        <dbReference type="ARBA" id="ARBA00023601"/>
    </source>
</evidence>
<evidence type="ECO:0000313" key="8">
    <source>
        <dbReference type="EMBL" id="CAB5238727.1"/>
    </source>
</evidence>
<dbReference type="PANTHER" id="PTHR43273:SF3">
    <property type="entry name" value="ANAEROBIC SULFATASE-MATURATING ENZYME HOMOLOG ASLB-RELATED"/>
    <property type="match status" value="1"/>
</dbReference>
<dbReference type="InterPro" id="IPR058240">
    <property type="entry name" value="rSAM_sf"/>
</dbReference>
<dbReference type="InterPro" id="IPR007197">
    <property type="entry name" value="rSAM"/>
</dbReference>
<keyword evidence="4" id="KW-0408">Iron</keyword>
<gene>
    <name evidence="8" type="ORF">UFOVP375_9</name>
</gene>
<evidence type="ECO:0000256" key="1">
    <source>
        <dbReference type="ARBA" id="ARBA00001966"/>
    </source>
</evidence>
<comment type="similarity">
    <text evidence="6">Belongs to the radical SAM superfamily. Anaerobic sulfatase-maturating enzyme family.</text>
</comment>
<dbReference type="InterPro" id="IPR023885">
    <property type="entry name" value="4Fe4S-binding_SPASM_dom"/>
</dbReference>
<keyword evidence="5" id="KW-0411">Iron-sulfur</keyword>
<feature type="domain" description="Radical SAM core" evidence="7">
    <location>
        <begin position="74"/>
        <end position="185"/>
    </location>
</feature>
<evidence type="ECO:0000259" key="7">
    <source>
        <dbReference type="Pfam" id="PF04055"/>
    </source>
</evidence>
<reference evidence="8" key="1">
    <citation type="submission" date="2020-05" db="EMBL/GenBank/DDBJ databases">
        <authorList>
            <person name="Chiriac C."/>
            <person name="Salcher M."/>
            <person name="Ghai R."/>
            <person name="Kavagutti S V."/>
        </authorList>
    </citation>
    <scope>NUCLEOTIDE SEQUENCE</scope>
</reference>
<dbReference type="NCBIfam" id="TIGR04085">
    <property type="entry name" value="rSAM_more_4Fe4S"/>
    <property type="match status" value="1"/>
</dbReference>
<dbReference type="Gene3D" id="3.20.20.70">
    <property type="entry name" value="Aldolase class I"/>
    <property type="match status" value="1"/>
</dbReference>
<sequence>MFNFVLRGPNGDDRVLEYDPATSHCVWAGTDEQLDADRFTSAPMPKEWKKAFAVTPSNPAGKSRTPKNIKIQLGLKCNYACTYCNQRSQPHDGDANPKSVARFLSKLPQWFNIGDGEGVRIEFWGGEPFVYWKTLKPLAEGVRALYPKARFNMITNGSLFDQEKVDWLYDMDFAIGISHDGPAYEAGRGADPLNDPEKRRWIRYAYDRLYAEHRISFNCVLSSKNVSLFVVRQYLAEKLRLPFDSVPVCTEEILLPYDDGGVSMSVLDDLTSKRLTHVTFYEAITGNSSNVSTVEKKLNGFFESVAQQRPSYSLGQKCGMDREDNIALDLNGNVVTCQNTSALTKHRIGHADAFESIKLTTAHHWSTRTECVKCPVLQLCQGACFYLEDNYWSKACDNSFDYNIGMLAAALFRATQRVLVEIRGEDIRGLGVTSVPVIEDRFLDGPLPEWYFGEEFKLEVRTEA</sequence>
<keyword evidence="3" id="KW-0479">Metal-binding</keyword>
<evidence type="ECO:0000256" key="5">
    <source>
        <dbReference type="ARBA" id="ARBA00023014"/>
    </source>
</evidence>
<dbReference type="GO" id="GO:0051536">
    <property type="term" value="F:iron-sulfur cluster binding"/>
    <property type="evidence" value="ECO:0007669"/>
    <property type="project" value="UniProtKB-KW"/>
</dbReference>
<name>A0A6J7XSC4_9CAUD</name>
<dbReference type="SFLD" id="SFLDS00029">
    <property type="entry name" value="Radical_SAM"/>
    <property type="match status" value="1"/>
</dbReference>
<dbReference type="PANTHER" id="PTHR43273">
    <property type="entry name" value="ANAEROBIC SULFATASE-MATURATING ENZYME HOMOLOG ASLB-RELATED"/>
    <property type="match status" value="1"/>
</dbReference>
<accession>A0A6J7XSC4</accession>
<evidence type="ECO:0000256" key="3">
    <source>
        <dbReference type="ARBA" id="ARBA00022723"/>
    </source>
</evidence>
<keyword evidence="2" id="KW-0949">S-adenosyl-L-methionine</keyword>
<dbReference type="SUPFAM" id="SSF102114">
    <property type="entry name" value="Radical SAM enzymes"/>
    <property type="match status" value="1"/>
</dbReference>
<comment type="cofactor">
    <cofactor evidence="1">
        <name>[4Fe-4S] cluster</name>
        <dbReference type="ChEBI" id="CHEBI:49883"/>
    </cofactor>
</comment>
<dbReference type="SFLD" id="SFLDG01067">
    <property type="entry name" value="SPASM/twitch_domain_containing"/>
    <property type="match status" value="1"/>
</dbReference>
<dbReference type="GO" id="GO:0046872">
    <property type="term" value="F:metal ion binding"/>
    <property type="evidence" value="ECO:0007669"/>
    <property type="project" value="UniProtKB-KW"/>
</dbReference>